<keyword evidence="2" id="KW-0238">DNA-binding</keyword>
<dbReference type="Proteomes" id="UP000830583">
    <property type="component" value="Chromosome"/>
</dbReference>
<keyword evidence="4" id="KW-0812">Transmembrane</keyword>
<reference evidence="6" key="1">
    <citation type="submission" date="2022-04" db="EMBL/GenBank/DDBJ databases">
        <title>Consumption of N2O by Flavobacterium azooxidireducens sp. nov. isolated from Decomposing Leaf Litter of Phragmites australis (Cav.).</title>
        <authorList>
            <person name="Behrendt U."/>
            <person name="Spanner T."/>
            <person name="Augustin J."/>
            <person name="Horn M.A."/>
            <person name="Kolb S."/>
            <person name="Ulrich A."/>
        </authorList>
    </citation>
    <scope>NUCLEOTIDE SEQUENCE</scope>
    <source>
        <strain evidence="6">IGB 4-14</strain>
    </source>
</reference>
<feature type="transmembrane region" description="Helical" evidence="4">
    <location>
        <begin position="120"/>
        <end position="138"/>
    </location>
</feature>
<evidence type="ECO:0000313" key="7">
    <source>
        <dbReference type="Proteomes" id="UP000830583"/>
    </source>
</evidence>
<dbReference type="InterPro" id="IPR000792">
    <property type="entry name" value="Tscrpt_reg_LuxR_C"/>
</dbReference>
<keyword evidence="4" id="KW-1133">Transmembrane helix</keyword>
<feature type="transmembrane region" description="Helical" evidence="4">
    <location>
        <begin position="64"/>
        <end position="83"/>
    </location>
</feature>
<evidence type="ECO:0000256" key="1">
    <source>
        <dbReference type="ARBA" id="ARBA00023015"/>
    </source>
</evidence>
<evidence type="ECO:0000256" key="3">
    <source>
        <dbReference type="ARBA" id="ARBA00023163"/>
    </source>
</evidence>
<evidence type="ECO:0000256" key="2">
    <source>
        <dbReference type="ARBA" id="ARBA00023125"/>
    </source>
</evidence>
<evidence type="ECO:0000256" key="4">
    <source>
        <dbReference type="SAM" id="Phobius"/>
    </source>
</evidence>
<evidence type="ECO:0000259" key="5">
    <source>
        <dbReference type="PROSITE" id="PS50043"/>
    </source>
</evidence>
<feature type="transmembrane region" description="Helical" evidence="4">
    <location>
        <begin position="182"/>
        <end position="202"/>
    </location>
</feature>
<dbReference type="SUPFAM" id="SSF46894">
    <property type="entry name" value="C-terminal effector domain of the bipartite response regulators"/>
    <property type="match status" value="1"/>
</dbReference>
<name>A0ABY4KD85_9FLAO</name>
<dbReference type="PRINTS" id="PR00038">
    <property type="entry name" value="HTHLUXR"/>
</dbReference>
<sequence>MLTFEYILLGLTYTTLFISIFLQWVCYKRNIENIETIAFTVSLLLLIVSISLSPLFPVGETSNISTLIAMVLVSITTFLNTWSERKHSFKIVYKRAYLTFATLLLIVIFVTYFLDHLIVAQNAVVAFLIGSVLGALGLAQSTKPIKRYLHLEKVNKIFGLIFLILVPTYLIFHYGFEKEYQQFPIGFLLYIAFTLLALHKIYDDLQRLSLVNKKVEPQKQHFKNYCLTGREEEIARLLVQGITYQNISEQLFISLPTVKTHASNIYKKCNVKTRHELVFVLTA</sequence>
<keyword evidence="4" id="KW-0472">Membrane</keyword>
<dbReference type="Pfam" id="PF00196">
    <property type="entry name" value="GerE"/>
    <property type="match status" value="1"/>
</dbReference>
<dbReference type="InterPro" id="IPR036388">
    <property type="entry name" value="WH-like_DNA-bd_sf"/>
</dbReference>
<dbReference type="EMBL" id="CP096205">
    <property type="protein sequence ID" value="UPQ78756.1"/>
    <property type="molecule type" value="Genomic_DNA"/>
</dbReference>
<dbReference type="PROSITE" id="PS00622">
    <property type="entry name" value="HTH_LUXR_1"/>
    <property type="match status" value="1"/>
</dbReference>
<dbReference type="InterPro" id="IPR016032">
    <property type="entry name" value="Sig_transdc_resp-reg_C-effctor"/>
</dbReference>
<gene>
    <name evidence="6" type="ORF">M0M57_14180</name>
</gene>
<keyword evidence="3" id="KW-0804">Transcription</keyword>
<evidence type="ECO:0000313" key="6">
    <source>
        <dbReference type="EMBL" id="UPQ78756.1"/>
    </source>
</evidence>
<keyword evidence="1" id="KW-0805">Transcription regulation</keyword>
<organism evidence="6 7">
    <name type="scientific">Flavobacterium azooxidireducens</name>
    <dbReference type="NCBI Taxonomy" id="1871076"/>
    <lineage>
        <taxon>Bacteria</taxon>
        <taxon>Pseudomonadati</taxon>
        <taxon>Bacteroidota</taxon>
        <taxon>Flavobacteriia</taxon>
        <taxon>Flavobacteriales</taxon>
        <taxon>Flavobacteriaceae</taxon>
        <taxon>Flavobacterium</taxon>
    </lineage>
</organism>
<dbReference type="Gene3D" id="1.10.10.10">
    <property type="entry name" value="Winged helix-like DNA-binding domain superfamily/Winged helix DNA-binding domain"/>
    <property type="match status" value="1"/>
</dbReference>
<dbReference type="PANTHER" id="PTHR44688:SF16">
    <property type="entry name" value="DNA-BINDING TRANSCRIPTIONAL ACTIVATOR DEVR_DOSR"/>
    <property type="match status" value="1"/>
</dbReference>
<proteinExistence type="predicted"/>
<protein>
    <submittedName>
        <fullName evidence="6">LuxR C-terminal-related transcriptional regulator</fullName>
    </submittedName>
</protein>
<dbReference type="RefSeq" id="WP_248433708.1">
    <property type="nucleotide sequence ID" value="NZ_CP096205.1"/>
</dbReference>
<dbReference type="CDD" id="cd06170">
    <property type="entry name" value="LuxR_C_like"/>
    <property type="match status" value="1"/>
</dbReference>
<feature type="transmembrane region" description="Helical" evidence="4">
    <location>
        <begin position="6"/>
        <end position="25"/>
    </location>
</feature>
<keyword evidence="7" id="KW-1185">Reference proteome</keyword>
<feature type="domain" description="HTH luxR-type" evidence="5">
    <location>
        <begin position="220"/>
        <end position="283"/>
    </location>
</feature>
<dbReference type="PROSITE" id="PS50043">
    <property type="entry name" value="HTH_LUXR_2"/>
    <property type="match status" value="1"/>
</dbReference>
<dbReference type="SMART" id="SM00421">
    <property type="entry name" value="HTH_LUXR"/>
    <property type="match status" value="1"/>
</dbReference>
<feature type="transmembrane region" description="Helical" evidence="4">
    <location>
        <begin position="37"/>
        <end position="58"/>
    </location>
</feature>
<feature type="transmembrane region" description="Helical" evidence="4">
    <location>
        <begin position="95"/>
        <end position="114"/>
    </location>
</feature>
<dbReference type="PANTHER" id="PTHR44688">
    <property type="entry name" value="DNA-BINDING TRANSCRIPTIONAL ACTIVATOR DEVR_DOSR"/>
    <property type="match status" value="1"/>
</dbReference>
<accession>A0ABY4KD85</accession>
<feature type="transmembrane region" description="Helical" evidence="4">
    <location>
        <begin position="158"/>
        <end position="176"/>
    </location>
</feature>